<evidence type="ECO:0000313" key="4">
    <source>
        <dbReference type="Proteomes" id="UP001231189"/>
    </source>
</evidence>
<feature type="region of interest" description="Disordered" evidence="2">
    <location>
        <begin position="152"/>
        <end position="182"/>
    </location>
</feature>
<reference evidence="3" key="1">
    <citation type="submission" date="2023-07" db="EMBL/GenBank/DDBJ databases">
        <title>A chromosome-level genome assembly of Lolium multiflorum.</title>
        <authorList>
            <person name="Chen Y."/>
            <person name="Copetti D."/>
            <person name="Kolliker R."/>
            <person name="Studer B."/>
        </authorList>
    </citation>
    <scope>NUCLEOTIDE SEQUENCE</scope>
    <source>
        <strain evidence="3">02402/16</strain>
        <tissue evidence="3">Leaf</tissue>
    </source>
</reference>
<sequence length="561" mass="61834">MGQPSPSACVDPKPAPGSMDQPSLSACVDPKPAPVSMEQPCPSAWVDPQPAPGSLDQPSPSACVDPQPAPGSMEQPSPRTCVDPKQQLSCERRPEDSPVEGTERAAATLPGPHPRGAAPSVQIQDPSVASPICTLEPSANPLEKIRDPHLQLLSPSSHSSPQVVPPSSSLTGSAVGPPPSSLLQNTGMMPETYEQSLKILQEQIQSLTVKVTNLSHSNKKLKDQLAAAEHMLNLKGDVKDGEQDDLISKLRRCHDYICCENEQVRTQLRDLVKHEVLVDSVQAPGSELPQGNLTPLAKLLCIGMVDDVYRLHLEGITLDGKLSIDDFYWTSNKKVKLGREVRERALLKSDESTNLDYNALSESINDLFKAAIQKGVKLPVDFQSLQRLMKSENPDPNSKKGLIRYNMSLMDGIAQKNHFLTMYSRFDQLLEEEKHILNKSDLPKSEIVLSYIIAAEDDWPRTLQNNSFVLKAHTKNSRDKGFTPELKCGSIQSRKVLLEKWRHNLTHLHEHSVVLGKVQFYDIHQAQMLESCTPGVFVQFQEGMNAIGELEYPHLVAALKA</sequence>
<dbReference type="AlphaFoldDB" id="A0AAD8TFZ9"/>
<evidence type="ECO:0000313" key="3">
    <source>
        <dbReference type="EMBL" id="KAK1681238.1"/>
    </source>
</evidence>
<accession>A0AAD8TFZ9</accession>
<name>A0AAD8TFZ9_LOLMU</name>
<gene>
    <name evidence="3" type="ORF">QYE76_042086</name>
</gene>
<feature type="compositionally biased region" description="Low complexity" evidence="2">
    <location>
        <begin position="152"/>
        <end position="170"/>
    </location>
</feature>
<comment type="caution">
    <text evidence="3">The sequence shown here is derived from an EMBL/GenBank/DDBJ whole genome shotgun (WGS) entry which is preliminary data.</text>
</comment>
<evidence type="ECO:0000256" key="1">
    <source>
        <dbReference type="SAM" id="Coils"/>
    </source>
</evidence>
<keyword evidence="4" id="KW-1185">Reference proteome</keyword>
<proteinExistence type="predicted"/>
<dbReference type="PANTHER" id="PTHR35161">
    <property type="entry name" value="OS02G0303100 PROTEIN"/>
    <property type="match status" value="1"/>
</dbReference>
<protein>
    <submittedName>
        <fullName evidence="3">Uncharacterized protein</fullName>
    </submittedName>
</protein>
<feature type="region of interest" description="Disordered" evidence="2">
    <location>
        <begin position="1"/>
        <end position="121"/>
    </location>
</feature>
<dbReference type="Proteomes" id="UP001231189">
    <property type="component" value="Unassembled WGS sequence"/>
</dbReference>
<dbReference type="PANTHER" id="PTHR35161:SF22">
    <property type="match status" value="1"/>
</dbReference>
<organism evidence="3 4">
    <name type="scientific">Lolium multiflorum</name>
    <name type="common">Italian ryegrass</name>
    <name type="synonym">Lolium perenne subsp. multiflorum</name>
    <dbReference type="NCBI Taxonomy" id="4521"/>
    <lineage>
        <taxon>Eukaryota</taxon>
        <taxon>Viridiplantae</taxon>
        <taxon>Streptophyta</taxon>
        <taxon>Embryophyta</taxon>
        <taxon>Tracheophyta</taxon>
        <taxon>Spermatophyta</taxon>
        <taxon>Magnoliopsida</taxon>
        <taxon>Liliopsida</taxon>
        <taxon>Poales</taxon>
        <taxon>Poaceae</taxon>
        <taxon>BOP clade</taxon>
        <taxon>Pooideae</taxon>
        <taxon>Poodae</taxon>
        <taxon>Poeae</taxon>
        <taxon>Poeae Chloroplast Group 2 (Poeae type)</taxon>
        <taxon>Loliodinae</taxon>
        <taxon>Loliinae</taxon>
        <taxon>Lolium</taxon>
    </lineage>
</organism>
<feature type="coiled-coil region" evidence="1">
    <location>
        <begin position="197"/>
        <end position="231"/>
    </location>
</feature>
<evidence type="ECO:0000256" key="2">
    <source>
        <dbReference type="SAM" id="MobiDB-lite"/>
    </source>
</evidence>
<dbReference type="EMBL" id="JAUUTY010000002">
    <property type="protein sequence ID" value="KAK1681238.1"/>
    <property type="molecule type" value="Genomic_DNA"/>
</dbReference>
<keyword evidence="1" id="KW-0175">Coiled coil</keyword>